<dbReference type="InterPro" id="IPR011055">
    <property type="entry name" value="Dup_hybrid_motif"/>
</dbReference>
<sequence>MFSKIFKPKPLDLVSPMMGKVIAMEHVNDPVFSEKAMGDGFAIEFTDGNVFAPVDGEVVALFPTNHAIGIRGNDRNEFLIHIGLDTVNFKGEGFKAHVEMGQQVKKGDLLLEVNHKFFKDNDVDMTSPVIVTNLNGRRVILLKDGENVESGTPGIIAIKV</sequence>
<dbReference type="PANTHER" id="PTHR45008:SF1">
    <property type="entry name" value="PTS SYSTEM GLUCOSE-SPECIFIC EIIA COMPONENT"/>
    <property type="match status" value="1"/>
</dbReference>
<evidence type="ECO:0000256" key="4">
    <source>
        <dbReference type="ARBA" id="ARBA00022679"/>
    </source>
</evidence>
<dbReference type="NCBIfam" id="TIGR00830">
    <property type="entry name" value="PTBA"/>
    <property type="match status" value="1"/>
</dbReference>
<dbReference type="KEGG" id="eio:H9L01_04605"/>
<feature type="domain" description="PTS EIIA type-1" evidence="7">
    <location>
        <begin position="29"/>
        <end position="133"/>
    </location>
</feature>
<dbReference type="PROSITE" id="PS51093">
    <property type="entry name" value="PTS_EIIA_TYPE_1"/>
    <property type="match status" value="1"/>
</dbReference>
<dbReference type="Pfam" id="PF00358">
    <property type="entry name" value="PTS_EIIA_1"/>
    <property type="match status" value="1"/>
</dbReference>
<evidence type="ECO:0000256" key="6">
    <source>
        <dbReference type="ARBA" id="ARBA00022777"/>
    </source>
</evidence>
<evidence type="ECO:0000313" key="9">
    <source>
        <dbReference type="Proteomes" id="UP000515928"/>
    </source>
</evidence>
<dbReference type="Gene3D" id="2.70.70.10">
    <property type="entry name" value="Glucose Permease (Domain IIA)"/>
    <property type="match status" value="1"/>
</dbReference>
<dbReference type="GO" id="GO:0005737">
    <property type="term" value="C:cytoplasm"/>
    <property type="evidence" value="ECO:0007669"/>
    <property type="project" value="UniProtKB-SubCell"/>
</dbReference>
<dbReference type="GO" id="GO:0016301">
    <property type="term" value="F:kinase activity"/>
    <property type="evidence" value="ECO:0007669"/>
    <property type="project" value="UniProtKB-KW"/>
</dbReference>
<dbReference type="Proteomes" id="UP000515928">
    <property type="component" value="Chromosome"/>
</dbReference>
<keyword evidence="2" id="KW-0813">Transport</keyword>
<dbReference type="EMBL" id="CP060715">
    <property type="protein sequence ID" value="QNN61639.1"/>
    <property type="molecule type" value="Genomic_DNA"/>
</dbReference>
<gene>
    <name evidence="8" type="ORF">H9L01_04605</name>
</gene>
<keyword evidence="6" id="KW-0418">Kinase</keyword>
<dbReference type="RefSeq" id="WP_187534838.1">
    <property type="nucleotide sequence ID" value="NZ_CBCSHU010000003.1"/>
</dbReference>
<dbReference type="InterPro" id="IPR050890">
    <property type="entry name" value="PTS_EIIA_component"/>
</dbReference>
<evidence type="ECO:0000256" key="3">
    <source>
        <dbReference type="ARBA" id="ARBA00022597"/>
    </source>
</evidence>
<keyword evidence="4" id="KW-0808">Transferase</keyword>
<comment type="subcellular location">
    <subcellularLocation>
        <location evidence="1">Cytoplasm</location>
    </subcellularLocation>
</comment>
<dbReference type="InterPro" id="IPR001127">
    <property type="entry name" value="PTS_EIIA_1_perm"/>
</dbReference>
<organism evidence="8 9">
    <name type="scientific">Erysipelothrix inopinata</name>
    <dbReference type="NCBI Taxonomy" id="225084"/>
    <lineage>
        <taxon>Bacteria</taxon>
        <taxon>Bacillati</taxon>
        <taxon>Bacillota</taxon>
        <taxon>Erysipelotrichia</taxon>
        <taxon>Erysipelotrichales</taxon>
        <taxon>Erysipelotrichaceae</taxon>
        <taxon>Erysipelothrix</taxon>
    </lineage>
</organism>
<keyword evidence="3 8" id="KW-0762">Sugar transport</keyword>
<dbReference type="PANTHER" id="PTHR45008">
    <property type="entry name" value="PTS SYSTEM GLUCOSE-SPECIFIC EIIA COMPONENT"/>
    <property type="match status" value="1"/>
</dbReference>
<evidence type="ECO:0000313" key="8">
    <source>
        <dbReference type="EMBL" id="QNN61639.1"/>
    </source>
</evidence>
<protein>
    <submittedName>
        <fullName evidence="8">PTS glucose transporter subunit IIA</fullName>
    </submittedName>
</protein>
<accession>A0A7G9S1B4</accession>
<proteinExistence type="predicted"/>
<keyword evidence="9" id="KW-1185">Reference proteome</keyword>
<dbReference type="AlphaFoldDB" id="A0A7G9S1B4"/>
<keyword evidence="5" id="KW-0598">Phosphotransferase system</keyword>
<evidence type="ECO:0000256" key="5">
    <source>
        <dbReference type="ARBA" id="ARBA00022683"/>
    </source>
</evidence>
<evidence type="ECO:0000259" key="7">
    <source>
        <dbReference type="PROSITE" id="PS51093"/>
    </source>
</evidence>
<dbReference type="SUPFAM" id="SSF51261">
    <property type="entry name" value="Duplicated hybrid motif"/>
    <property type="match status" value="1"/>
</dbReference>
<reference evidence="8 9" key="1">
    <citation type="submission" date="2020-08" db="EMBL/GenBank/DDBJ databases">
        <title>Genome sequence of Erysipelothrix inopinata DSM 15511T.</title>
        <authorList>
            <person name="Hyun D.-W."/>
            <person name="Bae J.-W."/>
        </authorList>
    </citation>
    <scope>NUCLEOTIDE SEQUENCE [LARGE SCALE GENOMIC DNA]</scope>
    <source>
        <strain evidence="8 9">DSM 15511</strain>
    </source>
</reference>
<name>A0A7G9S1B4_9FIRM</name>
<dbReference type="FunFam" id="2.70.70.10:FF:000001">
    <property type="entry name" value="PTS system glucose-specific IIA component"/>
    <property type="match status" value="1"/>
</dbReference>
<evidence type="ECO:0000256" key="2">
    <source>
        <dbReference type="ARBA" id="ARBA00022448"/>
    </source>
</evidence>
<dbReference type="GO" id="GO:0009401">
    <property type="term" value="P:phosphoenolpyruvate-dependent sugar phosphotransferase system"/>
    <property type="evidence" value="ECO:0007669"/>
    <property type="project" value="UniProtKB-KW"/>
</dbReference>
<evidence type="ECO:0000256" key="1">
    <source>
        <dbReference type="ARBA" id="ARBA00004496"/>
    </source>
</evidence>